<dbReference type="EMBL" id="CNFT01000980">
    <property type="protein sequence ID" value="CKS66599.1"/>
    <property type="molecule type" value="Genomic_DNA"/>
</dbReference>
<evidence type="ECO:0000313" key="11">
    <source>
        <dbReference type="Proteomes" id="UP000050164"/>
    </source>
</evidence>
<evidence type="ECO:0000313" key="2">
    <source>
        <dbReference type="EMBL" id="CFE36875.1"/>
    </source>
</evidence>
<evidence type="ECO:0000313" key="7">
    <source>
        <dbReference type="Proteomes" id="UP000045842"/>
    </source>
</evidence>
<gene>
    <name evidence="6" type="ORF">ERS007679_00134</name>
    <name evidence="2" type="ORF">ERS007681_00624</name>
    <name evidence="3" type="ORF">ERS007688_00016</name>
    <name evidence="5" type="ORF">ERS027659_03412</name>
    <name evidence="4" type="ORF">ERS027661_00953</name>
</gene>
<evidence type="ECO:0000313" key="8">
    <source>
        <dbReference type="Proteomes" id="UP000046947"/>
    </source>
</evidence>
<organism evidence="6 7">
    <name type="scientific">Mycobacterium tuberculosis</name>
    <dbReference type="NCBI Taxonomy" id="1773"/>
    <lineage>
        <taxon>Bacteria</taxon>
        <taxon>Bacillati</taxon>
        <taxon>Actinomycetota</taxon>
        <taxon>Actinomycetes</taxon>
        <taxon>Mycobacteriales</taxon>
        <taxon>Mycobacteriaceae</taxon>
        <taxon>Mycobacterium</taxon>
        <taxon>Mycobacterium tuberculosis complex</taxon>
    </lineage>
</organism>
<dbReference type="EMBL" id="CSAD01000007">
    <property type="protein sequence ID" value="COU67424.1"/>
    <property type="molecule type" value="Genomic_DNA"/>
</dbReference>
<dbReference type="EMBL" id="CFOH01000001">
    <property type="protein sequence ID" value="CFE46110.1"/>
    <property type="molecule type" value="Genomic_DNA"/>
</dbReference>
<reference evidence="7 8" key="1">
    <citation type="submission" date="2015-03" db="EMBL/GenBank/DDBJ databases">
        <authorList>
            <consortium name="Pathogen Informatics"/>
        </authorList>
    </citation>
    <scope>NUCLEOTIDE SEQUENCE [LARGE SCALE GENOMIC DNA]</scope>
    <source>
        <strain evidence="5 11">Bir 185</strain>
        <strain evidence="4 10">Bir 187</strain>
        <strain evidence="6 7">G09801536</strain>
        <strain evidence="2 9">G09901357</strain>
        <strain evidence="3 8">H09601792</strain>
    </source>
</reference>
<proteinExistence type="predicted"/>
<dbReference type="Proteomes" id="UP000048289">
    <property type="component" value="Unassembled WGS sequence"/>
</dbReference>
<dbReference type="Proteomes" id="UP000046947">
    <property type="component" value="Unassembled WGS sequence"/>
</dbReference>
<name>A0A655HL93_MYCTX</name>
<evidence type="ECO:0000313" key="9">
    <source>
        <dbReference type="Proteomes" id="UP000048289"/>
    </source>
</evidence>
<dbReference type="EMBL" id="CNFU01000140">
    <property type="protein sequence ID" value="CKR29001.1"/>
    <property type="molecule type" value="Genomic_DNA"/>
</dbReference>
<accession>A0A655HL93</accession>
<sequence length="123" mass="12952">MRGDQPLNAVGPIRWGTGQTLTQHARQRIDICAIGDLIAGEPLRGHVVVGSHGGPGLGQPRVGGGTGNTEIDQIGEVARGDQNVFRFYVAVRYAVGMRGIQSGGDLAHDGHSSGRGQRTILFQ</sequence>
<feature type="region of interest" description="Disordered" evidence="1">
    <location>
        <begin position="104"/>
        <end position="123"/>
    </location>
</feature>
<evidence type="ECO:0000313" key="10">
    <source>
        <dbReference type="Proteomes" id="UP000049023"/>
    </source>
</evidence>
<dbReference type="EMBL" id="CFOE01000046">
    <property type="protein sequence ID" value="CFE36875.1"/>
    <property type="molecule type" value="Genomic_DNA"/>
</dbReference>
<dbReference type="Proteomes" id="UP000049023">
    <property type="component" value="Unassembled WGS sequence"/>
</dbReference>
<evidence type="ECO:0000313" key="6">
    <source>
        <dbReference type="EMBL" id="COU67424.1"/>
    </source>
</evidence>
<feature type="compositionally biased region" description="Polar residues" evidence="1">
    <location>
        <begin position="114"/>
        <end position="123"/>
    </location>
</feature>
<evidence type="ECO:0000313" key="3">
    <source>
        <dbReference type="EMBL" id="CFE46110.1"/>
    </source>
</evidence>
<evidence type="ECO:0000313" key="5">
    <source>
        <dbReference type="EMBL" id="CKS66599.1"/>
    </source>
</evidence>
<protein>
    <submittedName>
        <fullName evidence="6">Uncharacterized protein</fullName>
    </submittedName>
</protein>
<evidence type="ECO:0000313" key="4">
    <source>
        <dbReference type="EMBL" id="CKR29001.1"/>
    </source>
</evidence>
<evidence type="ECO:0000256" key="1">
    <source>
        <dbReference type="SAM" id="MobiDB-lite"/>
    </source>
</evidence>
<dbReference type="Proteomes" id="UP000050164">
    <property type="component" value="Unassembled WGS sequence"/>
</dbReference>
<dbReference type="AlphaFoldDB" id="A0A655HL93"/>
<dbReference type="Proteomes" id="UP000045842">
    <property type="component" value="Unassembled WGS sequence"/>
</dbReference>